<dbReference type="EMBL" id="OX451737">
    <property type="protein sequence ID" value="CAI8595918.1"/>
    <property type="molecule type" value="Genomic_DNA"/>
</dbReference>
<protein>
    <submittedName>
        <fullName evidence="1">Uncharacterized protein</fullName>
    </submittedName>
</protein>
<gene>
    <name evidence="1" type="ORF">VFH_II008400</name>
</gene>
<evidence type="ECO:0000313" key="2">
    <source>
        <dbReference type="Proteomes" id="UP001157006"/>
    </source>
</evidence>
<accession>A0AAV0ZFQ3</accession>
<sequence>MAASLSFLSSLSFSSNISRKPTTLSLSRIFSLYRSSKLPSLTVSATSLAPPVESKVADLKTGILDLFVNICKAELISWCKDPNCFLWHIGFRAGEGTIVFLMYILFLGNEPINVPNSIILSIVAVAEVKWVIRADKDRKTKFCCVQPNVVEQYL</sequence>
<evidence type="ECO:0000313" key="1">
    <source>
        <dbReference type="EMBL" id="CAI8595918.1"/>
    </source>
</evidence>
<name>A0AAV0ZFQ3_VICFA</name>
<reference evidence="1 2" key="1">
    <citation type="submission" date="2023-01" db="EMBL/GenBank/DDBJ databases">
        <authorList>
            <person name="Kreplak J."/>
        </authorList>
    </citation>
    <scope>NUCLEOTIDE SEQUENCE [LARGE SCALE GENOMIC DNA]</scope>
</reference>
<proteinExistence type="predicted"/>
<dbReference type="Proteomes" id="UP001157006">
    <property type="component" value="Chromosome 2"/>
</dbReference>
<organism evidence="1 2">
    <name type="scientific">Vicia faba</name>
    <name type="common">Broad bean</name>
    <name type="synonym">Faba vulgaris</name>
    <dbReference type="NCBI Taxonomy" id="3906"/>
    <lineage>
        <taxon>Eukaryota</taxon>
        <taxon>Viridiplantae</taxon>
        <taxon>Streptophyta</taxon>
        <taxon>Embryophyta</taxon>
        <taxon>Tracheophyta</taxon>
        <taxon>Spermatophyta</taxon>
        <taxon>Magnoliopsida</taxon>
        <taxon>eudicotyledons</taxon>
        <taxon>Gunneridae</taxon>
        <taxon>Pentapetalae</taxon>
        <taxon>rosids</taxon>
        <taxon>fabids</taxon>
        <taxon>Fabales</taxon>
        <taxon>Fabaceae</taxon>
        <taxon>Papilionoideae</taxon>
        <taxon>50 kb inversion clade</taxon>
        <taxon>NPAAA clade</taxon>
        <taxon>Hologalegina</taxon>
        <taxon>IRL clade</taxon>
        <taxon>Fabeae</taxon>
        <taxon>Vicia</taxon>
    </lineage>
</organism>
<dbReference type="AlphaFoldDB" id="A0AAV0ZFQ3"/>
<keyword evidence="2" id="KW-1185">Reference proteome</keyword>